<keyword evidence="2" id="KW-0732">Signal</keyword>
<evidence type="ECO:0000256" key="2">
    <source>
        <dbReference type="SAM" id="SignalP"/>
    </source>
</evidence>
<keyword evidence="4" id="KW-1185">Reference proteome</keyword>
<feature type="chain" id="PRO_5009798098" description="Secreted protein" evidence="2">
    <location>
        <begin position="24"/>
        <end position="332"/>
    </location>
</feature>
<protein>
    <recommendedName>
        <fullName evidence="5">Secreted protein</fullName>
    </recommendedName>
</protein>
<dbReference type="EMBL" id="CP011129">
    <property type="protein sequence ID" value="ALN79057.1"/>
    <property type="molecule type" value="Genomic_DNA"/>
</dbReference>
<evidence type="ECO:0008006" key="5">
    <source>
        <dbReference type="Google" id="ProtNLM"/>
    </source>
</evidence>
<dbReference type="RefSeq" id="WP_057916741.1">
    <property type="nucleotide sequence ID" value="NZ_CP011129.1"/>
</dbReference>
<evidence type="ECO:0000313" key="3">
    <source>
        <dbReference type="EMBL" id="ALN79057.1"/>
    </source>
</evidence>
<dbReference type="AlphaFoldDB" id="A0A0S2F6G1"/>
<dbReference type="Proteomes" id="UP000060787">
    <property type="component" value="Chromosome"/>
</dbReference>
<feature type="signal peptide" evidence="2">
    <location>
        <begin position="1"/>
        <end position="23"/>
    </location>
</feature>
<gene>
    <name evidence="3" type="ORF">LA76x_0896</name>
</gene>
<dbReference type="OrthoDB" id="6026207at2"/>
<name>A0A0S2F6G1_LYSAN</name>
<dbReference type="PATRIC" id="fig|84531.7.peg.3022"/>
<organism evidence="3 4">
    <name type="scientific">Lysobacter antibioticus</name>
    <dbReference type="NCBI Taxonomy" id="84531"/>
    <lineage>
        <taxon>Bacteria</taxon>
        <taxon>Pseudomonadati</taxon>
        <taxon>Pseudomonadota</taxon>
        <taxon>Gammaproteobacteria</taxon>
        <taxon>Lysobacterales</taxon>
        <taxon>Lysobacteraceae</taxon>
        <taxon>Lysobacter</taxon>
    </lineage>
</organism>
<dbReference type="KEGG" id="laq:GLA29479_3084"/>
<accession>A0A0S2F6G1</accession>
<sequence>MNKKVLVAALCALVVGLPLSSGAEESEQESPKEEWELAAATDPTPPPVKKFASILEDLDRRYPDSGQVDVEKFMEAEGEGVALSYCAVLGFDGACVIEEKEGEEFFVPYVPARTAAKGLLRWWGWLEPRLFSVGVIPQSNYCPSGYSWSQIHMDDEDRRNANGRGGWIGATSSGGNTTWRFCKVDTVRALSFRPLPSTGNQHDYAVLNMGVFCPSGARRYTRVQENEIWRNANSSSGVIFPNFRVYNTWFTSYCHFDGGASSWLGHMPSFPKLGFAYGVFGPQSMPSKYALARGWVHQDDEDILNWNGWWFGGGDDVMHGGRNTWRGLVRVE</sequence>
<reference evidence="3 4" key="1">
    <citation type="journal article" date="2015" name="BMC Genomics">
        <title>Comparative genomics and metabolic profiling of the genus Lysobacter.</title>
        <authorList>
            <person name="de Bruijn I."/>
            <person name="Cheng X."/>
            <person name="de Jager V."/>
            <person name="Exposito R.G."/>
            <person name="Watrous J."/>
            <person name="Patel N."/>
            <person name="Postma J."/>
            <person name="Dorrestein P.C."/>
            <person name="Kobayashi D."/>
            <person name="Raaijmakers J.M."/>
        </authorList>
    </citation>
    <scope>NUCLEOTIDE SEQUENCE [LARGE SCALE GENOMIC DNA]</scope>
    <source>
        <strain evidence="3 4">76</strain>
    </source>
</reference>
<proteinExistence type="predicted"/>
<feature type="region of interest" description="Disordered" evidence="1">
    <location>
        <begin position="22"/>
        <end position="44"/>
    </location>
</feature>
<evidence type="ECO:0000256" key="1">
    <source>
        <dbReference type="SAM" id="MobiDB-lite"/>
    </source>
</evidence>
<dbReference type="KEGG" id="lab:LA76x_0896"/>
<evidence type="ECO:0000313" key="4">
    <source>
        <dbReference type="Proteomes" id="UP000060787"/>
    </source>
</evidence>